<evidence type="ECO:0000313" key="1">
    <source>
        <dbReference type="EMBL" id="RIA95084.1"/>
    </source>
</evidence>
<dbReference type="EMBL" id="QKYT01000068">
    <property type="protein sequence ID" value="RIA95084.1"/>
    <property type="molecule type" value="Genomic_DNA"/>
</dbReference>
<accession>A0A397TJN4</accession>
<organism evidence="1 2">
    <name type="scientific">Glomus cerebriforme</name>
    <dbReference type="NCBI Taxonomy" id="658196"/>
    <lineage>
        <taxon>Eukaryota</taxon>
        <taxon>Fungi</taxon>
        <taxon>Fungi incertae sedis</taxon>
        <taxon>Mucoromycota</taxon>
        <taxon>Glomeromycotina</taxon>
        <taxon>Glomeromycetes</taxon>
        <taxon>Glomerales</taxon>
        <taxon>Glomeraceae</taxon>
        <taxon>Glomus</taxon>
    </lineage>
</organism>
<comment type="caution">
    <text evidence="1">The sequence shown here is derived from an EMBL/GenBank/DDBJ whole genome shotgun (WGS) entry which is preliminary data.</text>
</comment>
<keyword evidence="2" id="KW-1185">Reference proteome</keyword>
<sequence length="104" mass="12440">MKRCWEFDPTKRPSITEVSESFENWYLYNENVKQFNQAERERLELIQLKLLGPNFTEKHPRAIFTSRPLRSFISKVSSINSTSSISFNEYISKEYDLDINNIQR</sequence>
<proteinExistence type="predicted"/>
<dbReference type="AlphaFoldDB" id="A0A397TJN4"/>
<reference evidence="1 2" key="1">
    <citation type="submission" date="2018-06" db="EMBL/GenBank/DDBJ databases">
        <title>Comparative genomics reveals the genomic features of Rhizophagus irregularis, R. cerebriforme, R. diaphanum and Gigaspora rosea, and their symbiotic lifestyle signature.</title>
        <authorList>
            <person name="Morin E."/>
            <person name="San Clemente H."/>
            <person name="Chen E.C.H."/>
            <person name="De La Providencia I."/>
            <person name="Hainaut M."/>
            <person name="Kuo A."/>
            <person name="Kohler A."/>
            <person name="Murat C."/>
            <person name="Tang N."/>
            <person name="Roy S."/>
            <person name="Loubradou J."/>
            <person name="Henrissat B."/>
            <person name="Grigoriev I.V."/>
            <person name="Corradi N."/>
            <person name="Roux C."/>
            <person name="Martin F.M."/>
        </authorList>
    </citation>
    <scope>NUCLEOTIDE SEQUENCE [LARGE SCALE GENOMIC DNA]</scope>
    <source>
        <strain evidence="1 2">DAOM 227022</strain>
    </source>
</reference>
<evidence type="ECO:0008006" key="3">
    <source>
        <dbReference type="Google" id="ProtNLM"/>
    </source>
</evidence>
<evidence type="ECO:0000313" key="2">
    <source>
        <dbReference type="Proteomes" id="UP000265703"/>
    </source>
</evidence>
<gene>
    <name evidence="1" type="ORF">C1645_758504</name>
</gene>
<dbReference type="Proteomes" id="UP000265703">
    <property type="component" value="Unassembled WGS sequence"/>
</dbReference>
<dbReference type="OrthoDB" id="2380852at2759"/>
<protein>
    <recommendedName>
        <fullName evidence="3">Serine-threonine/tyrosine-protein kinase catalytic domain-containing protein</fullName>
    </recommendedName>
</protein>
<dbReference type="Gene3D" id="1.10.510.10">
    <property type="entry name" value="Transferase(Phosphotransferase) domain 1"/>
    <property type="match status" value="1"/>
</dbReference>
<name>A0A397TJN4_9GLOM</name>